<evidence type="ECO:0000313" key="1">
    <source>
        <dbReference type="EMBL" id="AFA39132.1"/>
    </source>
</evidence>
<reference evidence="1 2" key="1">
    <citation type="journal article" date="2012" name="Stand. Genomic Sci.">
        <title>Complete genome sequence of Pyrobaculum oguniense.</title>
        <authorList>
            <person name="Bernick D.L."/>
            <person name="Karplus K."/>
            <person name="Lui L.M."/>
            <person name="Coker J.K."/>
            <person name="Murphy J.N."/>
            <person name="Chan P.P."/>
            <person name="Cozen A.E."/>
            <person name="Lowe T.M."/>
        </authorList>
    </citation>
    <scope>NUCLEOTIDE SEQUENCE [LARGE SCALE GENOMIC DNA]</scope>
    <source>
        <strain evidence="1 2">TE7</strain>
    </source>
</reference>
<dbReference type="KEGG" id="pog:Pogu_1105"/>
<organism evidence="1 2">
    <name type="scientific">Pyrobaculum oguniense (strain DSM 13380 / JCM 10595 / TE7)</name>
    <dbReference type="NCBI Taxonomy" id="698757"/>
    <lineage>
        <taxon>Archaea</taxon>
        <taxon>Thermoproteota</taxon>
        <taxon>Thermoprotei</taxon>
        <taxon>Thermoproteales</taxon>
        <taxon>Thermoproteaceae</taxon>
        <taxon>Pyrobaculum</taxon>
    </lineage>
</organism>
<accession>H6QA10</accession>
<protein>
    <submittedName>
        <fullName evidence="1">Uncharacterized protein</fullName>
    </submittedName>
</protein>
<dbReference type="AlphaFoldDB" id="H6QA10"/>
<proteinExistence type="predicted"/>
<name>H6QA10_PYROT</name>
<evidence type="ECO:0000313" key="2">
    <source>
        <dbReference type="Proteomes" id="UP000009062"/>
    </source>
</evidence>
<dbReference type="Proteomes" id="UP000009062">
    <property type="component" value="Chromosome"/>
</dbReference>
<sequence>MSGGDSLEKDRQLANLMALTFVDARTPLAVLAQMLGEGALEFRHVFQYPSPRGP</sequence>
<gene>
    <name evidence="1" type="ordered locus">Pogu_1105</name>
</gene>
<dbReference type="EMBL" id="CP003316">
    <property type="protein sequence ID" value="AFA39132.1"/>
    <property type="molecule type" value="Genomic_DNA"/>
</dbReference>
<keyword evidence="2" id="KW-1185">Reference proteome</keyword>
<dbReference type="HOGENOM" id="CLU_3039212_0_0_2"/>